<dbReference type="RefSeq" id="XP_031786935.1">
    <property type="nucleotide sequence ID" value="XM_031931075.2"/>
</dbReference>
<dbReference type="GeneID" id="116417561"/>
<organism evidence="2 3">
    <name type="scientific">Nasonia vitripennis</name>
    <name type="common">Parasitic wasp</name>
    <dbReference type="NCBI Taxonomy" id="7425"/>
    <lineage>
        <taxon>Eukaryota</taxon>
        <taxon>Metazoa</taxon>
        <taxon>Ecdysozoa</taxon>
        <taxon>Arthropoda</taxon>
        <taxon>Hexapoda</taxon>
        <taxon>Insecta</taxon>
        <taxon>Pterygota</taxon>
        <taxon>Neoptera</taxon>
        <taxon>Endopterygota</taxon>
        <taxon>Hymenoptera</taxon>
        <taxon>Apocrita</taxon>
        <taxon>Proctotrupomorpha</taxon>
        <taxon>Chalcidoidea</taxon>
        <taxon>Pteromalidae</taxon>
        <taxon>Pteromalinae</taxon>
        <taxon>Nasonia</taxon>
    </lineage>
</organism>
<dbReference type="Proteomes" id="UP000002358">
    <property type="component" value="Chromosome 5"/>
</dbReference>
<dbReference type="EnsemblMetazoa" id="XM_031923655">
    <property type="protein sequence ID" value="XP_031779515"/>
    <property type="gene ID" value="LOC116416179"/>
</dbReference>
<dbReference type="RefSeq" id="XP_031779515.1">
    <property type="nucleotide sequence ID" value="XM_031923655.1"/>
</dbReference>
<dbReference type="RefSeq" id="XP_031788546.1">
    <property type="nucleotide sequence ID" value="XM_031932686.1"/>
</dbReference>
<keyword evidence="3" id="KW-1185">Reference proteome</keyword>
<dbReference type="RefSeq" id="XP_031781264.1">
    <property type="nucleotide sequence ID" value="XM_031925404.1"/>
</dbReference>
<dbReference type="EnsemblMetazoa" id="XM_032600501">
    <property type="protein sequence ID" value="XP_032456392"/>
    <property type="gene ID" value="LOC116417561"/>
</dbReference>
<protein>
    <recommendedName>
        <fullName evidence="4">Transposase domain-containing protein</fullName>
    </recommendedName>
</protein>
<dbReference type="RefSeq" id="XP_031778785.1">
    <property type="nucleotide sequence ID" value="XM_031922925.1"/>
</dbReference>
<dbReference type="GeneID" id="116416546"/>
<dbReference type="EnsemblMetazoa" id="XM_031933362">
    <property type="protein sequence ID" value="XP_031789222"/>
    <property type="gene ID" value="LOC116418300"/>
</dbReference>
<dbReference type="RefSeq" id="XP_032456393.1">
    <property type="nucleotide sequence ID" value="XM_032600502.1"/>
</dbReference>
<dbReference type="KEGG" id="nvi:116417762"/>
<sequence length="769" mass="88836">MPRKCYGKPYTTRHIRRQISERRASIMKDVNAQFLQYLDLACQTFENDCEENEEHNKNVNNTDTYADDMNFEACINICTQKDNTASLYCKQLSVEKFNEYDVCSQKSHNVHNSNTLSTGINEMQQSDFGESAKERTEAKMHSVDPFMLFLQNINDSEISSDSESDSQETDSLSDNNGKDAKFVDSLRNFCLKYIHTIPHVAVNDLLHILRENTNTYFPKDARSLLKTPRFTELHQMNNGQYCHYGLKRAITIFVLNFIEKNINVDSIQLLVNIDGAPLATSSEKGLWIISCSETVLNDVELVGIYHGEDKPPDSNTLVKMFVDELILLCNHGFECDSKVYKITLRALICDAPAKAYILKVKYHTGYCSCTKCQKEGEWLNKICFPGDIATLRTDQDFRDYKYVDEEYQRERTILADIPNFGLVTNVPLDYMHLVCLGVTLKLIEQWISGRSKVKLSEYQRKMISDRLVNLQKYMPSDFSRKPRKFQNVRRLWKAHELRQFLLYSGPVVLYNILDENAYFNFLLLHVAISILVNPILSSNDCYLHYAEQLLTNFVKSFQVLYGANNVTHNVHNLLHVVGDVREYGCLDSFSAFRFENHIRKIKQLVRKGDKPLQQIHRRLGEIVACKTYSVDINNKTSVLSKNYYNGPILPSHSRDNQFQIFRKSSLYLNIADSKSNCVLLKNGMVVECLNFVENIDKNQFIMGKPLETIDNFYSYPLDSRTLNIKVVKYSNENLQSYSCGSILAKLCKLPYNENFVVFPLIHTYNFEAN</sequence>
<dbReference type="EnsemblMetazoa" id="XM_031925405">
    <property type="protein sequence ID" value="XP_031781265"/>
    <property type="gene ID" value="LOC116416546"/>
</dbReference>
<dbReference type="EnsemblMetazoa" id="XM_031922926">
    <property type="protein sequence ID" value="XP_031778786"/>
    <property type="gene ID" value="LOC116416114"/>
</dbReference>
<dbReference type="EnsemblMetazoa" id="XM_031932684">
    <property type="protein sequence ID" value="XP_031788544"/>
    <property type="gene ID" value="LOC116417762"/>
</dbReference>
<dbReference type="PANTHER" id="PTHR33053">
    <property type="entry name" value="PROTEIN, PUTATIVE-RELATED"/>
    <property type="match status" value="1"/>
</dbReference>
<evidence type="ECO:0008006" key="4">
    <source>
        <dbReference type="Google" id="ProtNLM"/>
    </source>
</evidence>
<dbReference type="GeneID" id="116416114"/>
<dbReference type="GeneID" id="116418300"/>
<evidence type="ECO:0000313" key="2">
    <source>
        <dbReference type="EnsemblMetazoa" id="XP_031788544"/>
    </source>
</evidence>
<evidence type="ECO:0000256" key="1">
    <source>
        <dbReference type="SAM" id="MobiDB-lite"/>
    </source>
</evidence>
<dbReference type="EnsemblMetazoa" id="XM_031922927">
    <property type="protein sequence ID" value="XP_031778787"/>
    <property type="gene ID" value="LOC116416114"/>
</dbReference>
<dbReference type="RefSeq" id="XP_031778787.1">
    <property type="nucleotide sequence ID" value="XM_031922927.1"/>
</dbReference>
<dbReference type="GeneID" id="116416179"/>
<dbReference type="EnsemblMetazoa" id="XM_031933364">
    <property type="protein sequence ID" value="XP_031789224"/>
    <property type="gene ID" value="LOC116418300"/>
</dbReference>
<dbReference type="RefSeq" id="XP_031789224.1">
    <property type="nucleotide sequence ID" value="XM_031933364.2"/>
</dbReference>
<proteinExistence type="predicted"/>
<dbReference type="EnsemblMetazoa" id="XM_031932686">
    <property type="protein sequence ID" value="XP_031788546"/>
    <property type="gene ID" value="LOC116417762"/>
</dbReference>
<dbReference type="EnsemblMetazoa" id="XM_031932685">
    <property type="protein sequence ID" value="XP_031788545"/>
    <property type="gene ID" value="LOC116417762"/>
</dbReference>
<dbReference type="EnsemblMetazoa" id="XM_031923716">
    <property type="protein sequence ID" value="XP_031779576"/>
    <property type="gene ID" value="LOC116416185"/>
</dbReference>
<dbReference type="EnsemblMetazoa" id="XM_031933363">
    <property type="protein sequence ID" value="XP_031789223"/>
    <property type="gene ID" value="LOC116418300"/>
</dbReference>
<dbReference type="RefSeq" id="XP_031781266.1">
    <property type="nucleotide sequence ID" value="XM_031925406.1"/>
</dbReference>
<dbReference type="GeneID" id="116417762"/>
<dbReference type="KEGG" id="nvi:116417561"/>
<dbReference type="KEGG" id="nvi:116416114"/>
<dbReference type="RefSeq" id="XP_031789223.1">
    <property type="nucleotide sequence ID" value="XM_031933363.2"/>
</dbReference>
<dbReference type="KEGG" id="nvi:116418300"/>
<dbReference type="InParanoid" id="A0A7M7QJ46"/>
<reference evidence="2" key="1">
    <citation type="submission" date="2021-01" db="UniProtKB">
        <authorList>
            <consortium name="EnsemblMetazoa"/>
        </authorList>
    </citation>
    <scope>IDENTIFICATION</scope>
</reference>
<dbReference type="EnsemblMetazoa" id="XM_031923654">
    <property type="protein sequence ID" value="XP_031779514"/>
    <property type="gene ID" value="LOC116416179"/>
</dbReference>
<dbReference type="KEGG" id="nvi:116416185"/>
<dbReference type="Proteomes" id="UP000002358">
    <property type="component" value="Chromosome 2"/>
</dbReference>
<dbReference type="RefSeq" id="XP_031779576.1">
    <property type="nucleotide sequence ID" value="XM_031923716.2"/>
</dbReference>
<accession>A0A7M7QJ46</accession>
<name>A0A7M7QJ46_NASVI</name>
<dbReference type="KEGG" id="nvi:116416546"/>
<dbReference type="EnsemblMetazoa" id="XM_031923653">
    <property type="protein sequence ID" value="XP_031779513"/>
    <property type="gene ID" value="LOC116416179"/>
</dbReference>
<dbReference type="RefSeq" id="XP_031789222.1">
    <property type="nucleotide sequence ID" value="XM_031933362.2"/>
</dbReference>
<feature type="compositionally biased region" description="Acidic residues" evidence="1">
    <location>
        <begin position="158"/>
        <end position="168"/>
    </location>
</feature>
<dbReference type="RefSeq" id="XP_032456392.1">
    <property type="nucleotide sequence ID" value="XM_032600501.1"/>
</dbReference>
<dbReference type="RefSeq" id="XP_031779514.1">
    <property type="nucleotide sequence ID" value="XM_031923654.2"/>
</dbReference>
<dbReference type="GeneID" id="116416185"/>
<dbReference type="OrthoDB" id="10028922at2759"/>
<dbReference type="RefSeq" id="XP_031779513.1">
    <property type="nucleotide sequence ID" value="XM_031923653.1"/>
</dbReference>
<dbReference type="EnsemblMetazoa" id="XM_032600502">
    <property type="protein sequence ID" value="XP_032456393"/>
    <property type="gene ID" value="LOC116417561"/>
</dbReference>
<dbReference type="RefSeq" id="XP_032456607.1">
    <property type="nucleotide sequence ID" value="XM_032600716.1"/>
</dbReference>
<dbReference type="PANTHER" id="PTHR33053:SF9">
    <property type="entry name" value="AGAP000105-PA"/>
    <property type="match status" value="1"/>
</dbReference>
<dbReference type="EnsemblMetazoa" id="XM_031931075">
    <property type="protein sequence ID" value="XP_031786935"/>
    <property type="gene ID" value="LOC116417561"/>
</dbReference>
<dbReference type="Proteomes" id="UP000002358">
    <property type="component" value="Chromosome 1"/>
</dbReference>
<feature type="region of interest" description="Disordered" evidence="1">
    <location>
        <begin position="158"/>
        <end position="177"/>
    </location>
</feature>
<evidence type="ECO:0000313" key="3">
    <source>
        <dbReference type="Proteomes" id="UP000002358"/>
    </source>
</evidence>
<dbReference type="RefSeq" id="XP_031788547.1">
    <property type="nucleotide sequence ID" value="XM_031932687.1"/>
</dbReference>
<dbReference type="RefSeq" id="XP_031778786.1">
    <property type="nucleotide sequence ID" value="XM_031922926.1"/>
</dbReference>
<dbReference type="EnsemblMetazoa" id="XM_031922925">
    <property type="protein sequence ID" value="XP_031778785"/>
    <property type="gene ID" value="LOC116416114"/>
</dbReference>
<dbReference type="RefSeq" id="XP_031788545.1">
    <property type="nucleotide sequence ID" value="XM_031932685.1"/>
</dbReference>
<dbReference type="AlphaFoldDB" id="A0A7M7QJ46"/>
<dbReference type="KEGG" id="nvi:116416179"/>
<dbReference type="RefSeq" id="XP_031781265.1">
    <property type="nucleotide sequence ID" value="XM_031925405.2"/>
</dbReference>
<dbReference type="RefSeq" id="XP_031788544.1">
    <property type="nucleotide sequence ID" value="XM_031932684.1"/>
</dbReference>
<dbReference type="EnsemblMetazoa" id="XM_032600716">
    <property type="protein sequence ID" value="XP_032456607"/>
    <property type="gene ID" value="LOC116416185"/>
</dbReference>
<dbReference type="EnsemblMetazoa" id="XM_031925404">
    <property type="protein sequence ID" value="XP_031781264"/>
    <property type="gene ID" value="LOC116416546"/>
</dbReference>
<dbReference type="EnsemblMetazoa" id="XM_031932687">
    <property type="protein sequence ID" value="XP_031788547"/>
    <property type="gene ID" value="LOC116417762"/>
</dbReference>
<dbReference type="EnsemblMetazoa" id="XM_031925406">
    <property type="protein sequence ID" value="XP_031781266"/>
    <property type="gene ID" value="LOC116416546"/>
</dbReference>